<evidence type="ECO:0000256" key="3">
    <source>
        <dbReference type="ARBA" id="ARBA00022692"/>
    </source>
</evidence>
<keyword evidence="2" id="KW-0813">Transport</keyword>
<sequence length="451" mass="47263">MASNGDQGGSDSDSKGSSMARGFTCVLGGCLAHLILGTMYCWGNFLSYAPSSLLFFDGLPRPGVTPDAIQVLPVALVALNLGMPIGARLNKRVGPRLTTLLGCAAMVLGTYVSSYTTRLLPFMFWYSLVSGLGVGLGYSTPMIAGWSWFPGHKGLINGLTLFGFGFGAFIFNKVGTNLASSGMAWGPMIRQISFMYAAVSFVGSLLIKAKPPLEECEAVDGEVVDGDVVESDVVSPPSKVTSSASSSEPPSATFRQAISSRRFLVLWSIGLMAFTPGLTILGVYKRFGMSNPAALIANDKLLSTIGGLGAITSGLGRVMWGGIVDRVGFQKGYGAQTLLQLLFMLVLPLSVNSPLLFGASICSALSLYGGSIAMYVTCSAQTFGVKNAGEIYSVLFSALALASVVGAKLVIGLLPRVGWKGIFGILAGMSAANLGLLEVFKREKAKKAAWE</sequence>
<feature type="region of interest" description="Disordered" evidence="6">
    <location>
        <begin position="232"/>
        <end position="251"/>
    </location>
</feature>
<proteinExistence type="predicted"/>
<evidence type="ECO:0000256" key="1">
    <source>
        <dbReference type="ARBA" id="ARBA00004141"/>
    </source>
</evidence>
<feature type="transmembrane region" description="Helical" evidence="7">
    <location>
        <begin position="332"/>
        <end position="351"/>
    </location>
</feature>
<dbReference type="InterPro" id="IPR052983">
    <property type="entry name" value="MFS_Riboflavin_Transporter"/>
</dbReference>
<protein>
    <recommendedName>
        <fullName evidence="8">Major facilitator superfamily (MFS) profile domain-containing protein</fullName>
    </recommendedName>
</protein>
<keyword evidence="5 7" id="KW-0472">Membrane</keyword>
<evidence type="ECO:0000313" key="10">
    <source>
        <dbReference type="Proteomes" id="UP001165065"/>
    </source>
</evidence>
<dbReference type="EMBL" id="BRYA01000131">
    <property type="protein sequence ID" value="GMI40535.1"/>
    <property type="molecule type" value="Genomic_DNA"/>
</dbReference>
<feature type="domain" description="Major facilitator superfamily (MFS) profile" evidence="8">
    <location>
        <begin position="254"/>
        <end position="451"/>
    </location>
</feature>
<dbReference type="InterPro" id="IPR011701">
    <property type="entry name" value="MFS"/>
</dbReference>
<feature type="transmembrane region" description="Helical" evidence="7">
    <location>
        <begin position="263"/>
        <end position="281"/>
    </location>
</feature>
<evidence type="ECO:0000313" key="9">
    <source>
        <dbReference type="EMBL" id="GMI40535.1"/>
    </source>
</evidence>
<evidence type="ECO:0000256" key="2">
    <source>
        <dbReference type="ARBA" id="ARBA00022448"/>
    </source>
</evidence>
<feature type="transmembrane region" description="Helical" evidence="7">
    <location>
        <begin position="155"/>
        <end position="176"/>
    </location>
</feature>
<dbReference type="AlphaFoldDB" id="A0A9W7GD05"/>
<dbReference type="PROSITE" id="PS50850">
    <property type="entry name" value="MFS"/>
    <property type="match status" value="1"/>
</dbReference>
<name>A0A9W7GD05_9STRA</name>
<keyword evidence="3 7" id="KW-0812">Transmembrane</keyword>
<dbReference type="OrthoDB" id="410267at2759"/>
<accession>A0A9W7GD05</accession>
<reference evidence="10" key="1">
    <citation type="journal article" date="2023" name="Commun. Biol.">
        <title>Genome analysis of Parmales, the sister group of diatoms, reveals the evolutionary specialization of diatoms from phago-mixotrophs to photoautotrophs.</title>
        <authorList>
            <person name="Ban H."/>
            <person name="Sato S."/>
            <person name="Yoshikawa S."/>
            <person name="Yamada K."/>
            <person name="Nakamura Y."/>
            <person name="Ichinomiya M."/>
            <person name="Sato N."/>
            <person name="Blanc-Mathieu R."/>
            <person name="Endo H."/>
            <person name="Kuwata A."/>
            <person name="Ogata H."/>
        </authorList>
    </citation>
    <scope>NUCLEOTIDE SEQUENCE [LARGE SCALE GENOMIC DNA]</scope>
</reference>
<feature type="transmembrane region" description="Helical" evidence="7">
    <location>
        <begin position="390"/>
        <end position="411"/>
    </location>
</feature>
<evidence type="ECO:0000256" key="4">
    <source>
        <dbReference type="ARBA" id="ARBA00022989"/>
    </source>
</evidence>
<evidence type="ECO:0000256" key="7">
    <source>
        <dbReference type="SAM" id="Phobius"/>
    </source>
</evidence>
<feature type="transmembrane region" description="Helical" evidence="7">
    <location>
        <begin position="417"/>
        <end position="437"/>
    </location>
</feature>
<comment type="caution">
    <text evidence="9">The sequence shown here is derived from an EMBL/GenBank/DDBJ whole genome shotgun (WGS) entry which is preliminary data.</text>
</comment>
<keyword evidence="10" id="KW-1185">Reference proteome</keyword>
<comment type="subcellular location">
    <subcellularLocation>
        <location evidence="1">Membrane</location>
        <topology evidence="1">Multi-pass membrane protein</topology>
    </subcellularLocation>
</comment>
<feature type="transmembrane region" description="Helical" evidence="7">
    <location>
        <begin position="97"/>
        <end position="116"/>
    </location>
</feature>
<dbReference type="GO" id="GO:0022857">
    <property type="term" value="F:transmembrane transporter activity"/>
    <property type="evidence" value="ECO:0007669"/>
    <property type="project" value="InterPro"/>
</dbReference>
<feature type="transmembrane region" description="Helical" evidence="7">
    <location>
        <begin position="357"/>
        <end position="378"/>
    </location>
</feature>
<dbReference type="SUPFAM" id="SSF103473">
    <property type="entry name" value="MFS general substrate transporter"/>
    <property type="match status" value="1"/>
</dbReference>
<gene>
    <name evidence="9" type="ORF">TrCOL_g9711</name>
</gene>
<feature type="transmembrane region" description="Helical" evidence="7">
    <location>
        <begin position="122"/>
        <end position="143"/>
    </location>
</feature>
<dbReference type="PANTHER" id="PTHR43385">
    <property type="entry name" value="RIBOFLAVIN TRANSPORTER RIBJ"/>
    <property type="match status" value="1"/>
</dbReference>
<dbReference type="Pfam" id="PF07690">
    <property type="entry name" value="MFS_1"/>
    <property type="match status" value="1"/>
</dbReference>
<evidence type="ECO:0000256" key="5">
    <source>
        <dbReference type="ARBA" id="ARBA00023136"/>
    </source>
</evidence>
<dbReference type="InterPro" id="IPR036259">
    <property type="entry name" value="MFS_trans_sf"/>
</dbReference>
<evidence type="ECO:0000256" key="6">
    <source>
        <dbReference type="SAM" id="MobiDB-lite"/>
    </source>
</evidence>
<dbReference type="InterPro" id="IPR020846">
    <property type="entry name" value="MFS_dom"/>
</dbReference>
<feature type="transmembrane region" description="Helical" evidence="7">
    <location>
        <begin position="23"/>
        <end position="48"/>
    </location>
</feature>
<dbReference type="Proteomes" id="UP001165065">
    <property type="component" value="Unassembled WGS sequence"/>
</dbReference>
<dbReference type="GO" id="GO:0016020">
    <property type="term" value="C:membrane"/>
    <property type="evidence" value="ECO:0007669"/>
    <property type="project" value="UniProtKB-SubCell"/>
</dbReference>
<evidence type="ECO:0000259" key="8">
    <source>
        <dbReference type="PROSITE" id="PS50850"/>
    </source>
</evidence>
<dbReference type="PANTHER" id="PTHR43385:SF1">
    <property type="entry name" value="RIBOFLAVIN TRANSPORTER RIBJ"/>
    <property type="match status" value="1"/>
</dbReference>
<feature type="transmembrane region" description="Helical" evidence="7">
    <location>
        <begin position="301"/>
        <end position="320"/>
    </location>
</feature>
<organism evidence="9 10">
    <name type="scientific">Triparma columacea</name>
    <dbReference type="NCBI Taxonomy" id="722753"/>
    <lineage>
        <taxon>Eukaryota</taxon>
        <taxon>Sar</taxon>
        <taxon>Stramenopiles</taxon>
        <taxon>Ochrophyta</taxon>
        <taxon>Bolidophyceae</taxon>
        <taxon>Parmales</taxon>
        <taxon>Triparmaceae</taxon>
        <taxon>Triparma</taxon>
    </lineage>
</organism>
<dbReference type="Gene3D" id="1.20.1250.20">
    <property type="entry name" value="MFS general substrate transporter like domains"/>
    <property type="match status" value="2"/>
</dbReference>
<keyword evidence="4 7" id="KW-1133">Transmembrane helix</keyword>